<evidence type="ECO:0000256" key="15">
    <source>
        <dbReference type="ARBA" id="ARBA00033137"/>
    </source>
</evidence>
<reference evidence="18" key="1">
    <citation type="submission" date="2020-05" db="EMBL/GenBank/DDBJ databases">
        <authorList>
            <person name="Chiriac C."/>
            <person name="Salcher M."/>
            <person name="Ghai R."/>
            <person name="Kavagutti S V."/>
        </authorList>
    </citation>
    <scope>NUCLEOTIDE SEQUENCE</scope>
</reference>
<evidence type="ECO:0000256" key="10">
    <source>
        <dbReference type="ARBA" id="ARBA00022842"/>
    </source>
</evidence>
<keyword evidence="12 17" id="KW-0472">Membrane</keyword>
<comment type="pathway">
    <text evidence="3">Phospholipid metabolism; phosphatidylinositol phosphate biosynthesis.</text>
</comment>
<comment type="subcellular location">
    <subcellularLocation>
        <location evidence="2">Cell membrane</location>
        <topology evidence="2">Multi-pass membrane protein</topology>
    </subcellularLocation>
</comment>
<comment type="subunit">
    <text evidence="5">Homodimer.</text>
</comment>
<dbReference type="InterPro" id="IPR044268">
    <property type="entry name" value="PIP_synthase_PgsA1"/>
</dbReference>
<keyword evidence="11 17" id="KW-1133">Transmembrane helix</keyword>
<evidence type="ECO:0000256" key="7">
    <source>
        <dbReference type="ARBA" id="ARBA00022679"/>
    </source>
</evidence>
<keyword evidence="9" id="KW-0479">Metal-binding</keyword>
<comment type="cofactor">
    <cofactor evidence="1">
        <name>Mg(2+)</name>
        <dbReference type="ChEBI" id="CHEBI:18420"/>
    </cofactor>
</comment>
<dbReference type="Pfam" id="PF01066">
    <property type="entry name" value="CDP-OH_P_transf"/>
    <property type="match status" value="1"/>
</dbReference>
<evidence type="ECO:0000256" key="16">
    <source>
        <dbReference type="ARBA" id="ARBA00048865"/>
    </source>
</evidence>
<evidence type="ECO:0000256" key="2">
    <source>
        <dbReference type="ARBA" id="ARBA00004651"/>
    </source>
</evidence>
<dbReference type="GO" id="GO:0005886">
    <property type="term" value="C:plasma membrane"/>
    <property type="evidence" value="ECO:0007669"/>
    <property type="project" value="UniProtKB-SubCell"/>
</dbReference>
<gene>
    <name evidence="18" type="ORF">UFOPK3772_02161</name>
</gene>
<dbReference type="NCBIfam" id="NF045883">
    <property type="entry name" value="PIPSynth"/>
    <property type="match status" value="1"/>
</dbReference>
<evidence type="ECO:0000256" key="1">
    <source>
        <dbReference type="ARBA" id="ARBA00001946"/>
    </source>
</evidence>
<dbReference type="GO" id="GO:0008654">
    <property type="term" value="P:phospholipid biosynthetic process"/>
    <property type="evidence" value="ECO:0007669"/>
    <property type="project" value="InterPro"/>
</dbReference>
<evidence type="ECO:0000256" key="3">
    <source>
        <dbReference type="ARBA" id="ARBA00004805"/>
    </source>
</evidence>
<evidence type="ECO:0000256" key="12">
    <source>
        <dbReference type="ARBA" id="ARBA00023136"/>
    </source>
</evidence>
<dbReference type="EMBL" id="CAFBNE010000075">
    <property type="protein sequence ID" value="CAB4960371.1"/>
    <property type="molecule type" value="Genomic_DNA"/>
</dbReference>
<evidence type="ECO:0000256" key="9">
    <source>
        <dbReference type="ARBA" id="ARBA00022723"/>
    </source>
</evidence>
<evidence type="ECO:0000256" key="8">
    <source>
        <dbReference type="ARBA" id="ARBA00022692"/>
    </source>
</evidence>
<dbReference type="InterPro" id="IPR048254">
    <property type="entry name" value="CDP_ALCOHOL_P_TRANSF_CS"/>
</dbReference>
<accession>A0A6J7KXJ4</accession>
<keyword evidence="7" id="KW-0808">Transferase</keyword>
<dbReference type="AlphaFoldDB" id="A0A6J7KXJ4"/>
<sequence>MLNNPAARRLASGVIEPPARLLLRLHVSPDAVTVFGTVGAVVSALVCFPAGRFGLGVLLIAVFALSDLIDGTMARMAGTSGPWGNFLDATLDRVADGAIFGGLLMWGVFQGDAGTAAAATLALVTGQVTSYAKARAEAVGATANVGIAERAERLIIALIAAFLTGLGVPYVLPAALWLIGGLGVVTIVQRMVVVRRQLRP</sequence>
<evidence type="ECO:0000256" key="5">
    <source>
        <dbReference type="ARBA" id="ARBA00011738"/>
    </source>
</evidence>
<evidence type="ECO:0000256" key="11">
    <source>
        <dbReference type="ARBA" id="ARBA00022989"/>
    </source>
</evidence>
<feature type="transmembrane region" description="Helical" evidence="17">
    <location>
        <begin position="177"/>
        <end position="194"/>
    </location>
</feature>
<keyword evidence="10" id="KW-0460">Magnesium</keyword>
<name>A0A6J7KXJ4_9ZZZZ</name>
<proteinExistence type="inferred from homology"/>
<keyword evidence="8 17" id="KW-0812">Transmembrane</keyword>
<evidence type="ECO:0000256" key="14">
    <source>
        <dbReference type="ARBA" id="ARBA00024082"/>
    </source>
</evidence>
<evidence type="ECO:0000313" key="18">
    <source>
        <dbReference type="EMBL" id="CAB4960371.1"/>
    </source>
</evidence>
<dbReference type="GO" id="GO:0046872">
    <property type="term" value="F:metal ion binding"/>
    <property type="evidence" value="ECO:0007669"/>
    <property type="project" value="UniProtKB-KW"/>
</dbReference>
<feature type="transmembrane region" description="Helical" evidence="17">
    <location>
        <begin position="32"/>
        <end position="65"/>
    </location>
</feature>
<protein>
    <recommendedName>
        <fullName evidence="14">Phosphatidylinositol phosphate synthase</fullName>
    </recommendedName>
    <alternativeName>
        <fullName evidence="15">CDP-diacylglycerol--D-myo-inositol-3-phosphate 3-phosphatidyltransferase</fullName>
    </alternativeName>
</protein>
<comment type="catalytic activity">
    <reaction evidence="13">
        <text>1,2-di-(9Z-octadecenoyl)-sn-glycero-3-cytidine-5'-diphosphate + 1D-myo-inositol 3-phosphate = 1,2-di-(9Z-octadecenoyl)-sn-glycero-3-phospho-(1D-myo-inositol-3-phosphate) + CMP + H(+)</text>
        <dbReference type="Rhea" id="RHEA:61216"/>
        <dbReference type="ChEBI" id="CHEBI:15378"/>
        <dbReference type="ChEBI" id="CHEBI:58401"/>
        <dbReference type="ChEBI" id="CHEBI:60377"/>
        <dbReference type="ChEBI" id="CHEBI:85356"/>
        <dbReference type="ChEBI" id="CHEBI:144472"/>
    </reaction>
</comment>
<evidence type="ECO:0000256" key="4">
    <source>
        <dbReference type="ARBA" id="ARBA00005189"/>
    </source>
</evidence>
<dbReference type="GO" id="GO:0016780">
    <property type="term" value="F:phosphotransferase activity, for other substituted phosphate groups"/>
    <property type="evidence" value="ECO:0007669"/>
    <property type="project" value="InterPro"/>
</dbReference>
<evidence type="ECO:0000256" key="17">
    <source>
        <dbReference type="SAM" id="Phobius"/>
    </source>
</evidence>
<comment type="catalytic activity">
    <reaction evidence="16">
        <text>a CDP-1,2-diacyl-sn-glycerol + 1D-myo-inositol 3-phosphate = a 1,2-diacyl-sn-glycero-3-phospho-(1D-myo-inositol-3-phosphate) + CMP + H(+)</text>
        <dbReference type="Rhea" id="RHEA:60504"/>
        <dbReference type="ChEBI" id="CHEBI:15378"/>
        <dbReference type="ChEBI" id="CHEBI:58088"/>
        <dbReference type="ChEBI" id="CHEBI:58332"/>
        <dbReference type="ChEBI" id="CHEBI:58401"/>
        <dbReference type="ChEBI" id="CHEBI:60377"/>
    </reaction>
</comment>
<dbReference type="UniPathway" id="UPA00220"/>
<organism evidence="18">
    <name type="scientific">freshwater metagenome</name>
    <dbReference type="NCBI Taxonomy" id="449393"/>
    <lineage>
        <taxon>unclassified sequences</taxon>
        <taxon>metagenomes</taxon>
        <taxon>ecological metagenomes</taxon>
    </lineage>
</organism>
<dbReference type="Gene3D" id="1.20.120.1760">
    <property type="match status" value="1"/>
</dbReference>
<feature type="transmembrane region" description="Helical" evidence="17">
    <location>
        <begin position="154"/>
        <end position="171"/>
    </location>
</feature>
<keyword evidence="6" id="KW-1003">Cell membrane</keyword>
<evidence type="ECO:0000256" key="6">
    <source>
        <dbReference type="ARBA" id="ARBA00022475"/>
    </source>
</evidence>
<comment type="pathway">
    <text evidence="4">Lipid metabolism.</text>
</comment>
<dbReference type="InterPro" id="IPR043130">
    <property type="entry name" value="CDP-OH_PTrfase_TM_dom"/>
</dbReference>
<dbReference type="HAMAP" id="MF_02241">
    <property type="entry name" value="PIP_synthase"/>
    <property type="match status" value="1"/>
</dbReference>
<dbReference type="InterPro" id="IPR000462">
    <property type="entry name" value="CDP-OH_P_trans"/>
</dbReference>
<evidence type="ECO:0000256" key="13">
    <source>
        <dbReference type="ARBA" id="ARBA00023935"/>
    </source>
</evidence>
<dbReference type="PROSITE" id="PS00379">
    <property type="entry name" value="CDP_ALCOHOL_P_TRANSF"/>
    <property type="match status" value="1"/>
</dbReference>